<protein>
    <submittedName>
        <fullName evidence="9">DUF4962 domain-containing protein</fullName>
    </submittedName>
</protein>
<comment type="subcellular location">
    <subcellularLocation>
        <location evidence="1">Periplasm</location>
    </subcellularLocation>
</comment>
<dbReference type="InterPro" id="IPR013783">
    <property type="entry name" value="Ig-like_fold"/>
</dbReference>
<keyword evidence="3" id="KW-0574">Periplasm</keyword>
<dbReference type="EMBL" id="JACHXS010000008">
    <property type="protein sequence ID" value="MBB3223200.1"/>
    <property type="molecule type" value="Genomic_DNA"/>
</dbReference>
<dbReference type="Pfam" id="PF16332">
    <property type="entry name" value="DUF4962"/>
    <property type="match status" value="1"/>
</dbReference>
<dbReference type="PANTHER" id="PTHR39210">
    <property type="entry name" value="HEPARIN-SULFATE LYASE"/>
    <property type="match status" value="1"/>
</dbReference>
<evidence type="ECO:0000259" key="7">
    <source>
        <dbReference type="Pfam" id="PF16332"/>
    </source>
</evidence>
<dbReference type="Pfam" id="PF07940">
    <property type="entry name" value="Hepar_II_III_C"/>
    <property type="match status" value="1"/>
</dbReference>
<evidence type="ECO:0000256" key="5">
    <source>
        <dbReference type="SAM" id="SignalP"/>
    </source>
</evidence>
<keyword evidence="2 5" id="KW-0732">Signal</keyword>
<dbReference type="InterPro" id="IPR008929">
    <property type="entry name" value="Chondroitin_lyas"/>
</dbReference>
<dbReference type="RefSeq" id="WP_137316651.1">
    <property type="nucleotide sequence ID" value="NZ_CP040017.1"/>
</dbReference>
<dbReference type="OrthoDB" id="9772435at2"/>
<feature type="signal peptide" evidence="5">
    <location>
        <begin position="1"/>
        <end position="26"/>
    </location>
</feature>
<dbReference type="Gene3D" id="1.50.10.100">
    <property type="entry name" value="Chondroitin AC/alginate lyase"/>
    <property type="match status" value="1"/>
</dbReference>
<gene>
    <name evidence="9" type="ORF">FCL38_28175</name>
    <name evidence="8" type="ORF">FHS02_004043</name>
</gene>
<dbReference type="GO" id="GO:0042597">
    <property type="term" value="C:periplasmic space"/>
    <property type="evidence" value="ECO:0007669"/>
    <property type="project" value="UniProtKB-SubCell"/>
</dbReference>
<evidence type="ECO:0000313" key="9">
    <source>
        <dbReference type="EMBL" id="QCP13873.1"/>
    </source>
</evidence>
<name>A0A4P8HVA7_9BURK</name>
<evidence type="ECO:0000256" key="3">
    <source>
        <dbReference type="ARBA" id="ARBA00022764"/>
    </source>
</evidence>
<dbReference type="Gene3D" id="2.60.40.10">
    <property type="entry name" value="Immunoglobulins"/>
    <property type="match status" value="1"/>
</dbReference>
<keyword evidence="4" id="KW-0456">Lyase</keyword>
<evidence type="ECO:0000313" key="10">
    <source>
        <dbReference type="Proteomes" id="UP000298763"/>
    </source>
</evidence>
<evidence type="ECO:0000313" key="11">
    <source>
        <dbReference type="Proteomes" id="UP000584325"/>
    </source>
</evidence>
<evidence type="ECO:0000256" key="4">
    <source>
        <dbReference type="ARBA" id="ARBA00023239"/>
    </source>
</evidence>
<feature type="domain" description="Heparinase II/III-like C-terminal" evidence="6">
    <location>
        <begin position="489"/>
        <end position="708"/>
    </location>
</feature>
<reference evidence="8 11" key="2">
    <citation type="submission" date="2020-08" db="EMBL/GenBank/DDBJ databases">
        <title>Genomic Encyclopedia of Type Strains, Phase III (KMG-III): the genomes of soil and plant-associated and newly described type strains.</title>
        <authorList>
            <person name="Whitman W."/>
        </authorList>
    </citation>
    <scope>NUCLEOTIDE SEQUENCE [LARGE SCALE GENOMIC DNA]</scope>
    <source>
        <strain evidence="8 11">CECT 7753</strain>
    </source>
</reference>
<sequence>MSFRPLRIIRVVVLACASAFALPSHADWAQSTLLDAVQPAPTSFALQAQNPPSFTWSRHPKATATTVYTIEIRKGAGTPVRYTSTRNWFLPAAKLEDGTYYWRVVASNSPTEWSSERSFVINPNSSLFEVPDNAVLRTRATSRARPRMLPVSFQPYSQWNAARIAERGASVKALTNDVVGHIPILEPVSDSLWPLTASSSNTTAFVSQQSQIRNRLNNTTHQLEAASLLYKLVPNQTYLNEAIKRGDELAALNPSGPTSFINQDQGTRIIALSLAKAIDLLDGKLDSARRARWVEVVRLRGIDMHGDLAGNNGRLDQFPYDSHGGNNLGFLALVASLMLNEFPEAREWFDFSTRAYIHSVFAWSGPEGGYSQGTAYAVVVADGALKIWDPLTELIGVNLYEKPWAKGLAKYYAQFLPPGQPVHVFGDGHEDKPYLPILKAFVSRVATSESRWYFNNIGGTEDALTLLLAPSPLPVTRSPYANAPYNGGVYPSIGFAAIHSDLWNPVRTSLYFKSSPYGAYNHSHADQNSIVLMRNNKTLLMETGWYDYYGSPLWSTWYRETKAHNGITFDGGVGQPTSGNVLNLRRKGKITAFSTTASLDYVEGDATAAYDGQLLGAIRKVWYLRGKDQIVVLDKLTSAVARKFEWNFHAPVAITRNADGTSTIVNGTEKLCIQPLTSGTTFETRSGAAPKAGTYEAHAAYTRPSATKAEFLMLLDVGCKKPPAYLTTTSTGRTLTIGGQAITLPQ</sequence>
<keyword evidence="10" id="KW-1185">Reference proteome</keyword>
<reference evidence="9 10" key="1">
    <citation type="submission" date="2019-05" db="EMBL/GenBank/DDBJ databases">
        <title>Draft Genome Sequences of Six Type Strains of the Genus Massilia.</title>
        <authorList>
            <person name="Miess H."/>
            <person name="Frediansyhah A."/>
            <person name="Gross H."/>
        </authorList>
    </citation>
    <scope>NUCLEOTIDE SEQUENCE [LARGE SCALE GENOMIC DNA]</scope>
    <source>
        <strain evidence="9 10">DSMZ 26121</strain>
    </source>
</reference>
<dbReference type="AlphaFoldDB" id="A0A4P8HVA7"/>
<dbReference type="GO" id="GO:0016829">
    <property type="term" value="F:lyase activity"/>
    <property type="evidence" value="ECO:0007669"/>
    <property type="project" value="UniProtKB-KW"/>
</dbReference>
<evidence type="ECO:0000259" key="6">
    <source>
        <dbReference type="Pfam" id="PF07940"/>
    </source>
</evidence>
<proteinExistence type="predicted"/>
<dbReference type="InterPro" id="IPR012480">
    <property type="entry name" value="Hepar_II_III_C"/>
</dbReference>
<feature type="chain" id="PRO_5044607542" evidence="5">
    <location>
        <begin position="27"/>
        <end position="746"/>
    </location>
</feature>
<dbReference type="Proteomes" id="UP000584325">
    <property type="component" value="Unassembled WGS sequence"/>
</dbReference>
<dbReference type="EMBL" id="CP040017">
    <property type="protein sequence ID" value="QCP13873.1"/>
    <property type="molecule type" value="Genomic_DNA"/>
</dbReference>
<feature type="domain" description="Heparinase II N-terminal" evidence="7">
    <location>
        <begin position="84"/>
        <end position="433"/>
    </location>
</feature>
<evidence type="ECO:0000313" key="8">
    <source>
        <dbReference type="EMBL" id="MBB3223200.1"/>
    </source>
</evidence>
<organism evidence="8 11">
    <name type="scientific">Pseudoduganella umbonata</name>
    <dbReference type="NCBI Taxonomy" id="864828"/>
    <lineage>
        <taxon>Bacteria</taxon>
        <taxon>Pseudomonadati</taxon>
        <taxon>Pseudomonadota</taxon>
        <taxon>Betaproteobacteria</taxon>
        <taxon>Burkholderiales</taxon>
        <taxon>Oxalobacteraceae</taxon>
        <taxon>Telluria group</taxon>
        <taxon>Pseudoduganella</taxon>
    </lineage>
</organism>
<dbReference type="Gene3D" id="2.70.98.70">
    <property type="match status" value="1"/>
</dbReference>
<evidence type="ECO:0000256" key="1">
    <source>
        <dbReference type="ARBA" id="ARBA00004418"/>
    </source>
</evidence>
<dbReference type="InterPro" id="IPR032518">
    <property type="entry name" value="HepII_N"/>
</dbReference>
<dbReference type="Proteomes" id="UP000298763">
    <property type="component" value="Chromosome"/>
</dbReference>
<dbReference type="PANTHER" id="PTHR39210:SF1">
    <property type="entry name" value="HEPARIN-SULFATE LYASE"/>
    <property type="match status" value="1"/>
</dbReference>
<evidence type="ECO:0000256" key="2">
    <source>
        <dbReference type="ARBA" id="ARBA00022729"/>
    </source>
</evidence>
<accession>A0A4P8HVA7</accession>